<proteinExistence type="predicted"/>
<keyword evidence="1" id="KW-0472">Membrane</keyword>
<keyword evidence="1" id="KW-0812">Transmembrane</keyword>
<protein>
    <submittedName>
        <fullName evidence="2">Uncharacterized protein</fullName>
    </submittedName>
</protein>
<dbReference type="EMBL" id="CATNWA010004942">
    <property type="protein sequence ID" value="CAI9548973.1"/>
    <property type="molecule type" value="Genomic_DNA"/>
</dbReference>
<evidence type="ECO:0000313" key="3">
    <source>
        <dbReference type="Proteomes" id="UP001162483"/>
    </source>
</evidence>
<comment type="caution">
    <text evidence="2">The sequence shown here is derived from an EMBL/GenBank/DDBJ whole genome shotgun (WGS) entry which is preliminary data.</text>
</comment>
<evidence type="ECO:0000313" key="2">
    <source>
        <dbReference type="EMBL" id="CAI9548973.1"/>
    </source>
</evidence>
<evidence type="ECO:0000256" key="1">
    <source>
        <dbReference type="SAM" id="Phobius"/>
    </source>
</evidence>
<accession>A0ABN9BNA6</accession>
<sequence>MYLTPCLPGTYTPFLPRPISSFQCYHTLTITRSCKHCTHMTFLSFFCDSFILVVFNHLWVFYFVLNQKNTEN</sequence>
<dbReference type="Proteomes" id="UP001162483">
    <property type="component" value="Unassembled WGS sequence"/>
</dbReference>
<keyword evidence="3" id="KW-1185">Reference proteome</keyword>
<feature type="transmembrane region" description="Helical" evidence="1">
    <location>
        <begin position="42"/>
        <end position="65"/>
    </location>
</feature>
<gene>
    <name evidence="2" type="ORF">SPARVUS_LOCUS3261689</name>
</gene>
<keyword evidence="1" id="KW-1133">Transmembrane helix</keyword>
<name>A0ABN9BNA6_9NEOB</name>
<reference evidence="2" key="1">
    <citation type="submission" date="2023-05" db="EMBL/GenBank/DDBJ databases">
        <authorList>
            <person name="Stuckert A."/>
        </authorList>
    </citation>
    <scope>NUCLEOTIDE SEQUENCE</scope>
</reference>
<organism evidence="2 3">
    <name type="scientific">Staurois parvus</name>
    <dbReference type="NCBI Taxonomy" id="386267"/>
    <lineage>
        <taxon>Eukaryota</taxon>
        <taxon>Metazoa</taxon>
        <taxon>Chordata</taxon>
        <taxon>Craniata</taxon>
        <taxon>Vertebrata</taxon>
        <taxon>Euteleostomi</taxon>
        <taxon>Amphibia</taxon>
        <taxon>Batrachia</taxon>
        <taxon>Anura</taxon>
        <taxon>Neobatrachia</taxon>
        <taxon>Ranoidea</taxon>
        <taxon>Ranidae</taxon>
        <taxon>Staurois</taxon>
    </lineage>
</organism>